<keyword evidence="1 3" id="KW-0479">Metal-binding</keyword>
<dbReference type="InterPro" id="IPR001131">
    <property type="entry name" value="Peptidase_M24B_aminopep-P_CS"/>
</dbReference>
<dbReference type="Pfam" id="PF01321">
    <property type="entry name" value="Creatinase_N"/>
    <property type="match status" value="1"/>
</dbReference>
<dbReference type="InterPro" id="IPR000587">
    <property type="entry name" value="Creatinase_N"/>
</dbReference>
<dbReference type="Proteomes" id="UP000030066">
    <property type="component" value="Chromosome"/>
</dbReference>
<evidence type="ECO:0000259" key="5">
    <source>
        <dbReference type="Pfam" id="PF01321"/>
    </source>
</evidence>
<name>A0A097SSK2_9BACT</name>
<accession>A0A097SSK2</accession>
<feature type="domain" description="Peptidase M24" evidence="4">
    <location>
        <begin position="138"/>
        <end position="343"/>
    </location>
</feature>
<dbReference type="InterPro" id="IPR000994">
    <property type="entry name" value="Pept_M24"/>
</dbReference>
<feature type="domain" description="Creatinase N-terminal" evidence="5">
    <location>
        <begin position="11"/>
        <end position="115"/>
    </location>
</feature>
<keyword evidence="6" id="KW-0031">Aminopeptidase</keyword>
<keyword evidence="6" id="KW-0645">Protease</keyword>
<sequence>MIKSDFTFKFKKLGALIKSLNVDALFLFSSINRLWLTNVKVDDAFCFVTAKDVYFYTDARNFSAIKKQLDPSIHLCMYHDVNDLINFVKQHKIKLIAIENDYLKLNEYQKYIKPLGIESLSIDTSFIRIIKTDHEIKIMQKAADIAVNALNEVKSWIKIGMNEIEVKTHIHQYMIQNGASNVSFDLIVAFGKNTANPHHISNETILKNNSLVLIDIGCIYKGYCSDLTRTFYIGNKKPNKKIEHMYQLILEAQYLGLKNAQANIAGKTLDVIVRKFIYKDKIFGKCFTHGLGHGVGIEIHEAPYISPTYHELVPANSVITIEPGVYLEGFGGVRIEDSVVITQNKPINLTINADKNFWLRNK</sequence>
<dbReference type="SUPFAM" id="SSF55920">
    <property type="entry name" value="Creatinase/aminopeptidase"/>
    <property type="match status" value="1"/>
</dbReference>
<dbReference type="Pfam" id="PF00557">
    <property type="entry name" value="Peptidase_M24"/>
    <property type="match status" value="1"/>
</dbReference>
<dbReference type="GO" id="GO:0004177">
    <property type="term" value="F:aminopeptidase activity"/>
    <property type="evidence" value="ECO:0007669"/>
    <property type="project" value="UniProtKB-KW"/>
</dbReference>
<evidence type="ECO:0000256" key="1">
    <source>
        <dbReference type="ARBA" id="ARBA00022723"/>
    </source>
</evidence>
<dbReference type="InterPro" id="IPR050659">
    <property type="entry name" value="Peptidase_M24B"/>
</dbReference>
<evidence type="ECO:0000313" key="7">
    <source>
        <dbReference type="Proteomes" id="UP000030066"/>
    </source>
</evidence>
<proteinExistence type="inferred from homology"/>
<dbReference type="CDD" id="cd01092">
    <property type="entry name" value="APP-like"/>
    <property type="match status" value="1"/>
</dbReference>
<dbReference type="PANTHER" id="PTHR46112">
    <property type="entry name" value="AMINOPEPTIDASE"/>
    <property type="match status" value="1"/>
</dbReference>
<keyword evidence="2" id="KW-0378">Hydrolase</keyword>
<protein>
    <submittedName>
        <fullName evidence="6">Metallopeptidase family M24 aminopeptidase</fullName>
    </submittedName>
</protein>
<dbReference type="AlphaFoldDB" id="A0A097SSK2"/>
<reference evidence="6 7" key="1">
    <citation type="journal article" date="2014" name="PLoS ONE">
        <title>An emerging Mycoplasma associated with trichomoniasis, vaginal infection and disease.</title>
        <authorList>
            <consortium name="Vaginal Microbiome Consortium"/>
            <person name="Fettweis J.M."/>
            <person name="Serrano M.G."/>
            <person name="Huang B."/>
            <person name="Brooks J.P."/>
            <person name="Glascock A.L."/>
            <person name="Sheth N.U."/>
            <person name="Strauss J.F.III."/>
            <person name="Jefferson K.K."/>
            <person name="Buck G.A."/>
        </authorList>
    </citation>
    <scope>NUCLEOTIDE SEQUENCE [LARGE SCALE GENOMIC DNA]</scope>
    <source>
        <strain evidence="6 7">VCU_M1</strain>
    </source>
</reference>
<comment type="similarity">
    <text evidence="3">Belongs to the peptidase M24B family.</text>
</comment>
<dbReference type="Gene3D" id="3.40.350.10">
    <property type="entry name" value="Creatinase/prolidase N-terminal domain"/>
    <property type="match status" value="1"/>
</dbReference>
<evidence type="ECO:0000259" key="4">
    <source>
        <dbReference type="Pfam" id="PF00557"/>
    </source>
</evidence>
<dbReference type="EMBL" id="CP007711">
    <property type="protein sequence ID" value="AIV03577.1"/>
    <property type="molecule type" value="Genomic_DNA"/>
</dbReference>
<dbReference type="HOGENOM" id="CLU_017266_4_0_14"/>
<dbReference type="PROSITE" id="PS00491">
    <property type="entry name" value="PROLINE_PEPTIDASE"/>
    <property type="match status" value="1"/>
</dbReference>
<dbReference type="STRING" id="1318617.MGM1_1940"/>
<dbReference type="SUPFAM" id="SSF53092">
    <property type="entry name" value="Creatinase/prolidase N-terminal domain"/>
    <property type="match status" value="1"/>
</dbReference>
<keyword evidence="7" id="KW-1185">Reference proteome</keyword>
<dbReference type="InterPro" id="IPR036005">
    <property type="entry name" value="Creatinase/aminopeptidase-like"/>
</dbReference>
<dbReference type="eggNOG" id="COG0006">
    <property type="taxonomic scope" value="Bacteria"/>
</dbReference>
<dbReference type="GO" id="GO:0046872">
    <property type="term" value="F:metal ion binding"/>
    <property type="evidence" value="ECO:0007669"/>
    <property type="project" value="UniProtKB-KW"/>
</dbReference>
<gene>
    <name evidence="6" type="primary">pepP</name>
    <name evidence="6" type="ORF">MGM1_1940</name>
</gene>
<dbReference type="InterPro" id="IPR029149">
    <property type="entry name" value="Creatin/AminoP/Spt16_N"/>
</dbReference>
<organism evidence="6 7">
    <name type="scientific">Candidatus Malacoplasma girerdii</name>
    <dbReference type="NCBI Taxonomy" id="1318617"/>
    <lineage>
        <taxon>Bacteria</taxon>
        <taxon>Bacillati</taxon>
        <taxon>Mycoplasmatota</taxon>
        <taxon>Mycoplasmoidales</taxon>
        <taxon>Mycoplasmoidaceae</taxon>
        <taxon>Malacoplasma</taxon>
    </lineage>
</organism>
<dbReference type="PANTHER" id="PTHR46112:SF3">
    <property type="entry name" value="AMINOPEPTIDASE YPDF"/>
    <property type="match status" value="1"/>
</dbReference>
<dbReference type="Gene3D" id="3.90.230.10">
    <property type="entry name" value="Creatinase/methionine aminopeptidase superfamily"/>
    <property type="match status" value="1"/>
</dbReference>
<evidence type="ECO:0000256" key="3">
    <source>
        <dbReference type="RuleBase" id="RU000590"/>
    </source>
</evidence>
<evidence type="ECO:0000313" key="6">
    <source>
        <dbReference type="EMBL" id="AIV03577.1"/>
    </source>
</evidence>
<dbReference type="KEGG" id="mgj:MGM1_1940"/>
<evidence type="ECO:0000256" key="2">
    <source>
        <dbReference type="ARBA" id="ARBA00022801"/>
    </source>
</evidence>